<proteinExistence type="predicted"/>
<organism evidence="1 2">
    <name type="scientific">Cladophialophora immunda</name>
    <dbReference type="NCBI Taxonomy" id="569365"/>
    <lineage>
        <taxon>Eukaryota</taxon>
        <taxon>Fungi</taxon>
        <taxon>Dikarya</taxon>
        <taxon>Ascomycota</taxon>
        <taxon>Pezizomycotina</taxon>
        <taxon>Eurotiomycetes</taxon>
        <taxon>Chaetothyriomycetidae</taxon>
        <taxon>Chaetothyriales</taxon>
        <taxon>Herpotrichiellaceae</taxon>
        <taxon>Cladophialophora</taxon>
    </lineage>
</organism>
<dbReference type="EMBL" id="KN847040">
    <property type="protein sequence ID" value="KIW33266.1"/>
    <property type="molecule type" value="Genomic_DNA"/>
</dbReference>
<gene>
    <name evidence="1" type="ORF">PV07_00133</name>
</gene>
<sequence>MRRLKSCRRSGFLQDNLFIRYLGVDNEGADGAFMCFLVTRLCNKYSELCTSGEENATQLIDLCAVAVVACGRRHQASFGLYRPRCSFSSAYYRASTSPGRRQ</sequence>
<protein>
    <submittedName>
        <fullName evidence="1">Uncharacterized protein</fullName>
    </submittedName>
</protein>
<dbReference type="AlphaFoldDB" id="A0A0D1ZYR5"/>
<evidence type="ECO:0000313" key="1">
    <source>
        <dbReference type="EMBL" id="KIW33266.1"/>
    </source>
</evidence>
<dbReference type="RefSeq" id="XP_016253482.1">
    <property type="nucleotide sequence ID" value="XM_016386554.1"/>
</dbReference>
<dbReference type="GeneID" id="27339327"/>
<evidence type="ECO:0000313" key="2">
    <source>
        <dbReference type="Proteomes" id="UP000054466"/>
    </source>
</evidence>
<dbReference type="Proteomes" id="UP000054466">
    <property type="component" value="Unassembled WGS sequence"/>
</dbReference>
<dbReference type="VEuPathDB" id="FungiDB:PV07_00133"/>
<dbReference type="HOGENOM" id="CLU_2277188_0_0_1"/>
<keyword evidence="2" id="KW-1185">Reference proteome</keyword>
<accession>A0A0D1ZYR5</accession>
<reference evidence="1 2" key="1">
    <citation type="submission" date="2015-01" db="EMBL/GenBank/DDBJ databases">
        <title>The Genome Sequence of Cladophialophora immunda CBS83496.</title>
        <authorList>
            <consortium name="The Broad Institute Genomics Platform"/>
            <person name="Cuomo C."/>
            <person name="de Hoog S."/>
            <person name="Gorbushina A."/>
            <person name="Stielow B."/>
            <person name="Teixiera M."/>
            <person name="Abouelleil A."/>
            <person name="Chapman S.B."/>
            <person name="Priest M."/>
            <person name="Young S.K."/>
            <person name="Wortman J."/>
            <person name="Nusbaum C."/>
            <person name="Birren B."/>
        </authorList>
    </citation>
    <scope>NUCLEOTIDE SEQUENCE [LARGE SCALE GENOMIC DNA]</scope>
    <source>
        <strain evidence="1 2">CBS 83496</strain>
    </source>
</reference>
<name>A0A0D1ZYR5_9EURO</name>